<reference evidence="1 2" key="1">
    <citation type="journal article" date="2013" name="Int. J. Syst. Evol. Microbiol.">
        <title>Ilumatobacter nonamiense sp. nov. and Ilumatobacter coccineum sp. nov., isolated from seashore sand.</title>
        <authorList>
            <person name="Matsumoto A."/>
            <person name="Kasai H."/>
            <person name="Matsuo Y."/>
            <person name="Shizuri Y."/>
            <person name="Ichikawa N."/>
            <person name="Fujita N."/>
            <person name="Omura S."/>
            <person name="Takahashi Y."/>
        </authorList>
    </citation>
    <scope>NUCLEOTIDE SEQUENCE [LARGE SCALE GENOMIC DNA]</scope>
    <source>
        <strain evidence="2">NBRC 103263 / KCTC 29153 / YM16-304</strain>
    </source>
</reference>
<dbReference type="RefSeq" id="WP_015443219.1">
    <property type="nucleotide sequence ID" value="NC_020520.1"/>
</dbReference>
<name>A0A6C7EDA3_ILUCY</name>
<evidence type="ECO:0000313" key="2">
    <source>
        <dbReference type="Proteomes" id="UP000011863"/>
    </source>
</evidence>
<dbReference type="AlphaFoldDB" id="A0A6C7EDA3"/>
<dbReference type="Proteomes" id="UP000011863">
    <property type="component" value="Chromosome"/>
</dbReference>
<dbReference type="KEGG" id="aym:YM304_36580"/>
<dbReference type="EMBL" id="AP012057">
    <property type="protein sequence ID" value="BAN03972.1"/>
    <property type="molecule type" value="Genomic_DNA"/>
</dbReference>
<sequence>MTDSAEIDLFLEVLREIEGTRLVKSGALSDAFYAAATTGMHGIFSVSVPDDDDFRSFLLALRKLLLQGDLTNIDRAANVVRKRLGPGELYEFLNTERRIWRDLAEGSGPMKLIIDGTEYKPSDAFDLLIYSGPFHHDPEKRRKLESLGPHGAQLIRQQVNFYVVALVNYARALRHTIVEGRRQGLLPT</sequence>
<accession>A0A6C7EDA3</accession>
<proteinExistence type="predicted"/>
<keyword evidence="2" id="KW-1185">Reference proteome</keyword>
<gene>
    <name evidence="1" type="ORF">YM304_36580</name>
</gene>
<organism evidence="1 2">
    <name type="scientific">Ilumatobacter coccineus (strain NBRC 103263 / KCTC 29153 / YM16-304)</name>
    <dbReference type="NCBI Taxonomy" id="1313172"/>
    <lineage>
        <taxon>Bacteria</taxon>
        <taxon>Bacillati</taxon>
        <taxon>Actinomycetota</taxon>
        <taxon>Acidimicrobiia</taxon>
        <taxon>Acidimicrobiales</taxon>
        <taxon>Ilumatobacteraceae</taxon>
        <taxon>Ilumatobacter</taxon>
    </lineage>
</organism>
<protein>
    <submittedName>
        <fullName evidence="1">Uncharacterized protein</fullName>
    </submittedName>
</protein>
<evidence type="ECO:0000313" key="1">
    <source>
        <dbReference type="EMBL" id="BAN03972.1"/>
    </source>
</evidence>